<proteinExistence type="predicted"/>
<reference evidence="2 3" key="2">
    <citation type="submission" date="2018-05" db="EMBL/GenBank/DDBJ databases">
        <authorList>
            <person name="Lanie J.A."/>
            <person name="Ng W.-L."/>
            <person name="Kazmierczak K.M."/>
            <person name="Andrzejewski T.M."/>
            <person name="Davidsen T.M."/>
            <person name="Wayne K.J."/>
            <person name="Tettelin H."/>
            <person name="Glass J.I."/>
            <person name="Rusch D."/>
            <person name="Podicherti R."/>
            <person name="Tsui H.-C.T."/>
            <person name="Winkler M.E."/>
        </authorList>
    </citation>
    <scope>NUCLEOTIDE SEQUENCE [LARGE SCALE GENOMIC DNA]</scope>
    <source>
        <strain evidence="2 3">C305</strain>
    </source>
</reference>
<evidence type="ECO:0000256" key="1">
    <source>
        <dbReference type="SAM" id="SignalP"/>
    </source>
</evidence>
<protein>
    <submittedName>
        <fullName evidence="2">Uncharacterized protein</fullName>
    </submittedName>
</protein>
<name>A0A2U2XD26_9FLAO</name>
<keyword evidence="3" id="KW-1185">Reference proteome</keyword>
<keyword evidence="1" id="KW-0732">Signal</keyword>
<dbReference type="Proteomes" id="UP000245370">
    <property type="component" value="Unassembled WGS sequence"/>
</dbReference>
<feature type="signal peptide" evidence="1">
    <location>
        <begin position="1"/>
        <end position="18"/>
    </location>
</feature>
<dbReference type="EMBL" id="QFRJ01000005">
    <property type="protein sequence ID" value="PWH85611.1"/>
    <property type="molecule type" value="Genomic_DNA"/>
</dbReference>
<gene>
    <name evidence="2" type="ORF">DIT68_08210</name>
</gene>
<evidence type="ECO:0000313" key="3">
    <source>
        <dbReference type="Proteomes" id="UP000245370"/>
    </source>
</evidence>
<sequence length="63" mass="7150">MKTIATILLTLMSFTMWAQNFPCINNVSTNPNSPTNSNLPNDIHPMVSYDVLFLNNFDWISNS</sequence>
<organism evidence="2 3">
    <name type="scientific">Brumimicrobium oceani</name>
    <dbReference type="NCBI Taxonomy" id="2100725"/>
    <lineage>
        <taxon>Bacteria</taxon>
        <taxon>Pseudomonadati</taxon>
        <taxon>Bacteroidota</taxon>
        <taxon>Flavobacteriia</taxon>
        <taxon>Flavobacteriales</taxon>
        <taxon>Crocinitomicaceae</taxon>
        <taxon>Brumimicrobium</taxon>
    </lineage>
</organism>
<evidence type="ECO:0000313" key="2">
    <source>
        <dbReference type="EMBL" id="PWH85611.1"/>
    </source>
</evidence>
<reference evidence="2 3" key="1">
    <citation type="submission" date="2018-05" db="EMBL/GenBank/DDBJ databases">
        <title>Brumimicrobium oceani sp. nov., isolated from coastal sediment.</title>
        <authorList>
            <person name="Kou Y."/>
        </authorList>
    </citation>
    <scope>NUCLEOTIDE SEQUENCE [LARGE SCALE GENOMIC DNA]</scope>
    <source>
        <strain evidence="2 3">C305</strain>
    </source>
</reference>
<dbReference type="RefSeq" id="WP_109359317.1">
    <property type="nucleotide sequence ID" value="NZ_QFRJ01000005.1"/>
</dbReference>
<accession>A0A2U2XD26</accession>
<comment type="caution">
    <text evidence="2">The sequence shown here is derived from an EMBL/GenBank/DDBJ whole genome shotgun (WGS) entry which is preliminary data.</text>
</comment>
<feature type="chain" id="PRO_5015613739" evidence="1">
    <location>
        <begin position="19"/>
        <end position="63"/>
    </location>
</feature>
<dbReference type="AlphaFoldDB" id="A0A2U2XD26"/>